<dbReference type="Pfam" id="PF00494">
    <property type="entry name" value="SQS_PSY"/>
    <property type="match status" value="1"/>
</dbReference>
<dbReference type="SFLD" id="SFLDG01018">
    <property type="entry name" value="Squalene/Phytoene_Synthase_Lik"/>
    <property type="match status" value="1"/>
</dbReference>
<dbReference type="InterPro" id="IPR044844">
    <property type="entry name" value="Trans_IPPS_euk-type"/>
</dbReference>
<dbReference type="SFLD" id="SFLDS00005">
    <property type="entry name" value="Isoprenoid_Synthase_Type_I"/>
    <property type="match status" value="1"/>
</dbReference>
<dbReference type="GO" id="GO:0051996">
    <property type="term" value="F:squalene synthase [NAD(P)H] activity"/>
    <property type="evidence" value="ECO:0007669"/>
    <property type="project" value="InterPro"/>
</dbReference>
<evidence type="ECO:0000313" key="1">
    <source>
        <dbReference type="EMBL" id="NWB96535.1"/>
    </source>
</evidence>
<comment type="caution">
    <text evidence="1">The sequence shown here is derived from an EMBL/GenBank/DDBJ whole genome shotgun (WGS) entry which is preliminary data.</text>
</comment>
<name>A0A7Y7XBG6_9PSED</name>
<gene>
    <name evidence="1" type="ORF">HX882_11585</name>
</gene>
<organism evidence="1 2">
    <name type="scientific">Pseudomonas gingeri</name>
    <dbReference type="NCBI Taxonomy" id="117681"/>
    <lineage>
        <taxon>Bacteria</taxon>
        <taxon>Pseudomonadati</taxon>
        <taxon>Pseudomonadota</taxon>
        <taxon>Gammaproteobacteria</taxon>
        <taxon>Pseudomonadales</taxon>
        <taxon>Pseudomonadaceae</taxon>
        <taxon>Pseudomonas</taxon>
    </lineage>
</organism>
<dbReference type="SUPFAM" id="SSF48576">
    <property type="entry name" value="Terpenoid synthases"/>
    <property type="match status" value="1"/>
</dbReference>
<evidence type="ECO:0000313" key="2">
    <source>
        <dbReference type="Proteomes" id="UP000539985"/>
    </source>
</evidence>
<protein>
    <submittedName>
        <fullName evidence="1">Squalene/phytoene synthase family protein</fullName>
    </submittedName>
</protein>
<dbReference type="InterPro" id="IPR002060">
    <property type="entry name" value="Squ/phyt_synthse"/>
</dbReference>
<dbReference type="Proteomes" id="UP000539985">
    <property type="component" value="Unassembled WGS sequence"/>
</dbReference>
<dbReference type="PANTHER" id="PTHR11626">
    <property type="entry name" value="FARNESYL-DIPHOSPHATE FARNESYLTRANSFERASE"/>
    <property type="match status" value="1"/>
</dbReference>
<dbReference type="RefSeq" id="WP_177101908.1">
    <property type="nucleotide sequence ID" value="NZ_JACAQB010000006.1"/>
</dbReference>
<dbReference type="EMBL" id="JACAQB010000006">
    <property type="protein sequence ID" value="NWB96535.1"/>
    <property type="molecule type" value="Genomic_DNA"/>
</dbReference>
<dbReference type="AlphaFoldDB" id="A0A7Y7XBG6"/>
<proteinExistence type="predicted"/>
<reference evidence="1 2" key="1">
    <citation type="submission" date="2020-04" db="EMBL/GenBank/DDBJ databases">
        <title>Molecular characterization of pseudomonads from Agaricus bisporus reveal novel blotch 2 pathogens in Western Europe.</title>
        <authorList>
            <person name="Taparia T."/>
            <person name="Krijger M."/>
            <person name="Haynes E."/>
            <person name="Elpinstone J.G."/>
            <person name="Noble R."/>
            <person name="Van Der Wolf J."/>
        </authorList>
    </citation>
    <scope>NUCLEOTIDE SEQUENCE [LARGE SCALE GENOMIC DNA]</scope>
    <source>
        <strain evidence="1 2">H7001</strain>
    </source>
</reference>
<dbReference type="InterPro" id="IPR008949">
    <property type="entry name" value="Isoprenoid_synthase_dom_sf"/>
</dbReference>
<accession>A0A7Y7XBG6</accession>
<dbReference type="Gene3D" id="1.10.600.10">
    <property type="entry name" value="Farnesyl Diphosphate Synthase"/>
    <property type="match status" value="1"/>
</dbReference>
<sequence length="348" mass="38254">MPFTHTTGALAPQSALGYQEAIFPLVSRSFALTIPQLPAPLNTVMTTAYLLCRIADTIEDEPALSIADKQQYEARYIRVVLGEVDARQFCEALTPRLSEASSAAERALLGQLPRVLEVLRTLDKSQQAAIVQCLRVMCPGMGDFQRAAGLQGLPTLAELKRYCYCVAGVVGEMFTELFFSFAPELAAHRARMDSLAPSFGEGLQLTNILKDQWEDRQRGVCWLPQDLFARHGVDLLSLQASTQPGYGPALSELIGIAHAQLRQAFDYTLLITPEHRSLRFFCLHSIGLAILTLRNLHRRADFHCGAQVKVSRGLAAAAFKTLSALSADDAGLRTLFERATRSLPLARP</sequence>
<dbReference type="GO" id="GO:0045338">
    <property type="term" value="P:farnesyl diphosphate metabolic process"/>
    <property type="evidence" value="ECO:0007669"/>
    <property type="project" value="InterPro"/>
</dbReference>
<dbReference type="PANTHER" id="PTHR11626:SF2">
    <property type="entry name" value="SQUALENE SYNTHASE"/>
    <property type="match status" value="1"/>
</dbReference>